<dbReference type="InterPro" id="IPR050496">
    <property type="entry name" value="SNF2_RAD54_helicase_repair"/>
</dbReference>
<dbReference type="PANTHER" id="PTHR45629:SF7">
    <property type="entry name" value="DNA EXCISION REPAIR PROTEIN ERCC-6-RELATED"/>
    <property type="match status" value="1"/>
</dbReference>
<comment type="subcellular location">
    <subcellularLocation>
        <location evidence="1">Nucleus</location>
    </subcellularLocation>
</comment>
<evidence type="ECO:0000256" key="8">
    <source>
        <dbReference type="ARBA" id="ARBA00023125"/>
    </source>
</evidence>
<dbReference type="CDD" id="cd21397">
    <property type="entry name" value="cc_ERCC-6_N"/>
    <property type="match status" value="1"/>
</dbReference>
<dbReference type="InterPro" id="IPR000330">
    <property type="entry name" value="SNF2_N"/>
</dbReference>
<evidence type="ECO:0000256" key="1">
    <source>
        <dbReference type="ARBA" id="ARBA00004123"/>
    </source>
</evidence>
<feature type="compositionally biased region" description="Acidic residues" evidence="12">
    <location>
        <begin position="285"/>
        <end position="305"/>
    </location>
</feature>
<dbReference type="CDD" id="cd18793">
    <property type="entry name" value="SF2_C_SNF"/>
    <property type="match status" value="1"/>
</dbReference>
<comment type="similarity">
    <text evidence="2">Belongs to the SNF2/RAD54 helicase family.</text>
</comment>
<feature type="coiled-coil region" evidence="11">
    <location>
        <begin position="130"/>
        <end position="164"/>
    </location>
</feature>
<name>A0A8S2D4R8_9BILA</name>
<evidence type="ECO:0000256" key="9">
    <source>
        <dbReference type="ARBA" id="ARBA00023204"/>
    </source>
</evidence>
<feature type="domain" description="Helicase C-terminal" evidence="14">
    <location>
        <begin position="723"/>
        <end position="878"/>
    </location>
</feature>
<dbReference type="GO" id="GO:0005524">
    <property type="term" value="F:ATP binding"/>
    <property type="evidence" value="ECO:0007669"/>
    <property type="project" value="InterPro"/>
</dbReference>
<dbReference type="Proteomes" id="UP000682733">
    <property type="component" value="Unassembled WGS sequence"/>
</dbReference>
<evidence type="ECO:0000259" key="14">
    <source>
        <dbReference type="PROSITE" id="PS51194"/>
    </source>
</evidence>
<dbReference type="GO" id="GO:0006283">
    <property type="term" value="P:transcription-coupled nucleotide-excision repair"/>
    <property type="evidence" value="ECO:0007669"/>
    <property type="project" value="TreeGrafter"/>
</dbReference>
<reference evidence="15" key="1">
    <citation type="submission" date="2021-02" db="EMBL/GenBank/DDBJ databases">
        <authorList>
            <person name="Nowell W R."/>
        </authorList>
    </citation>
    <scope>NUCLEOTIDE SEQUENCE</scope>
</reference>
<dbReference type="EMBL" id="CAJNOK010001259">
    <property type="protein sequence ID" value="CAF0802053.1"/>
    <property type="molecule type" value="Genomic_DNA"/>
</dbReference>
<feature type="compositionally biased region" description="Basic residues" evidence="12">
    <location>
        <begin position="265"/>
        <end position="280"/>
    </location>
</feature>
<dbReference type="PANTHER" id="PTHR45629">
    <property type="entry name" value="SNF2/RAD54 FAMILY MEMBER"/>
    <property type="match status" value="1"/>
</dbReference>
<keyword evidence="9" id="KW-0234">DNA repair</keyword>
<dbReference type="SUPFAM" id="SSF52540">
    <property type="entry name" value="P-loop containing nucleoside triphosphate hydrolases"/>
    <property type="match status" value="2"/>
</dbReference>
<dbReference type="GO" id="GO:0016787">
    <property type="term" value="F:hydrolase activity"/>
    <property type="evidence" value="ECO:0007669"/>
    <property type="project" value="UniProtKB-KW"/>
</dbReference>
<keyword evidence="7" id="KW-0067">ATP-binding</keyword>
<feature type="domain" description="Helicase ATP-binding" evidence="13">
    <location>
        <begin position="399"/>
        <end position="575"/>
    </location>
</feature>
<dbReference type="InterPro" id="IPR038718">
    <property type="entry name" value="SNF2-like_sf"/>
</dbReference>
<dbReference type="CDD" id="cd18000">
    <property type="entry name" value="DEXHc_ERCC6"/>
    <property type="match status" value="1"/>
</dbReference>
<keyword evidence="5" id="KW-0378">Hydrolase</keyword>
<organism evidence="15 17">
    <name type="scientific">Didymodactylos carnosus</name>
    <dbReference type="NCBI Taxonomy" id="1234261"/>
    <lineage>
        <taxon>Eukaryota</taxon>
        <taxon>Metazoa</taxon>
        <taxon>Spiralia</taxon>
        <taxon>Gnathifera</taxon>
        <taxon>Rotifera</taxon>
        <taxon>Eurotatoria</taxon>
        <taxon>Bdelloidea</taxon>
        <taxon>Philodinida</taxon>
        <taxon>Philodinidae</taxon>
        <taxon>Didymodactylos</taxon>
    </lineage>
</organism>
<dbReference type="Pfam" id="PF25875">
    <property type="entry name" value="WHD_Rad26_CSB"/>
    <property type="match status" value="1"/>
</dbReference>
<dbReference type="SMART" id="SM00487">
    <property type="entry name" value="DEXDc"/>
    <property type="match status" value="1"/>
</dbReference>
<keyword evidence="6" id="KW-0347">Helicase</keyword>
<evidence type="ECO:0000256" key="7">
    <source>
        <dbReference type="ARBA" id="ARBA00022840"/>
    </source>
</evidence>
<dbReference type="Proteomes" id="UP000677228">
    <property type="component" value="Unassembled WGS sequence"/>
</dbReference>
<evidence type="ECO:0000256" key="2">
    <source>
        <dbReference type="ARBA" id="ARBA00007025"/>
    </source>
</evidence>
<evidence type="ECO:0000313" key="16">
    <source>
        <dbReference type="EMBL" id="CAF3585439.1"/>
    </source>
</evidence>
<keyword evidence="3" id="KW-0547">Nucleotide-binding</keyword>
<dbReference type="InterPro" id="IPR014001">
    <property type="entry name" value="Helicase_ATP-bd"/>
</dbReference>
<keyword evidence="8" id="KW-0238">DNA-binding</keyword>
<feature type="region of interest" description="Disordered" evidence="12">
    <location>
        <begin position="1"/>
        <end position="20"/>
    </location>
</feature>
<gene>
    <name evidence="15" type="ORF">OVA965_LOCUS4697</name>
    <name evidence="16" type="ORF">TMI583_LOCUS4695</name>
</gene>
<dbReference type="EMBL" id="CAJOBA010001259">
    <property type="protein sequence ID" value="CAF3585439.1"/>
    <property type="molecule type" value="Genomic_DNA"/>
</dbReference>
<dbReference type="PROSITE" id="PS51194">
    <property type="entry name" value="HELICASE_CTER"/>
    <property type="match status" value="1"/>
</dbReference>
<evidence type="ECO:0000256" key="4">
    <source>
        <dbReference type="ARBA" id="ARBA00022763"/>
    </source>
</evidence>
<dbReference type="InterPro" id="IPR058951">
    <property type="entry name" value="WHD_Rad26_CSB-like"/>
</dbReference>
<feature type="region of interest" description="Disordered" evidence="12">
    <location>
        <begin position="265"/>
        <end position="342"/>
    </location>
</feature>
<evidence type="ECO:0000256" key="5">
    <source>
        <dbReference type="ARBA" id="ARBA00022801"/>
    </source>
</evidence>
<dbReference type="Pfam" id="PF00176">
    <property type="entry name" value="SNF2-rel_dom"/>
    <property type="match status" value="1"/>
</dbReference>
<dbReference type="AlphaFoldDB" id="A0A8S2D4R8"/>
<sequence>MSASATAADNNDDVKASESTATTRFKLDRKKIRPTTIIDENDELMQLGLTVFNQQDLEQGIIDQVDNALANQERQKRKIDLEKQIQSTAVTIKDLKANITSKTQILKTIDQATYLSAGIDVRKANIEKSIKELRQTLGKTLSKINSLKQELRQTVQDEEQQNQVSSIHTSSTLMDTVMPTIQNYDENGTATEAASSSNKERLTEFDTYMMGLDEEYDGRKKKNDKQQQLKNLSKTASTITTAPASAPLSLDGPVLYRDVVLKNKKQKEMKNSAPKKRSRKAASSTDEDEMEYNEDEDYFESDEEEENKKKNRINNDFSDDDDDVYTAKRKKQKVSRALDDGDNDQYYSRLRQHYVDKQPITHMDNVDNDDVEISRGFWMPLSLWNRLFNYQRAGVKWLWDLHQQKCGGIVADEMGLGKTIQIITYLAAFHYSKVKEENGRYRGLGPVLIITPSTLLHQWVSEFHQWWPEFRVAVLHESGSFKGKNGHRLIARMGTTAAGILITSYSSVLIHYDQLVSYQWQYLILDEGHKIRNPDAQITTACKSFRTPHRLILSGSPMQNNLRELWSLFDFVFPGKLGTLPTFMEHFSIPITRGGYANANPIEVQTAYKCACVLRDTIKKYLIRRIKAEQNVVLKLPVKNEQVLFCRLTKDQRSVYKQYIDSKECKKILEGSTQVFVGLINLRKICNHPDLCSNWSEFLPRDGEKAEEVAKYGYHRRSGKMIVLETLLKIWFKQQQRCLLFTQSKQMLNILEDFITANHYTYLRMDGTTTIASRQGLVTKFNTDPSLFIFLLTTRVGGLGINLTGANRVVIFDPDWNPSTDMQARQIFKQFLTNRILQDPKQRRFFKSNDLHELFRLDDDEDDDEDGDSKKIQPKAVRTETSILLAGTDSEINLKEKYENRKRGKNLKFEGQRVPHLTKIDIDLRENKNNIDERRSNENEIDKDKDDYVLSKLFKKSGVHSALQHDTIVDNCVNDYVFVEAEAQRYAEEAVRALKRSSQDCYSAESGIPNWGNVQNIRRFGTRTNKVSVSSTAQVVTNENEDSSASSTASMTSAFANKASTDDALSSTDLLKQIRERKRQNNFVVQTSVSSTNDTNINSDGNRRQRPQNNINDNDNEEENQMDLSSKEGLQLIRELKDFLTYGTTIHGKATTNEIIEHFQTRFNQRPELVPKFKFLLKNIAELHRTPAGIGHWQLKAEFR</sequence>
<evidence type="ECO:0008006" key="18">
    <source>
        <dbReference type="Google" id="ProtNLM"/>
    </source>
</evidence>
<keyword evidence="11" id="KW-0175">Coiled coil</keyword>
<dbReference type="Pfam" id="PF00271">
    <property type="entry name" value="Helicase_C"/>
    <property type="match status" value="1"/>
</dbReference>
<dbReference type="InterPro" id="IPR001650">
    <property type="entry name" value="Helicase_C-like"/>
</dbReference>
<accession>A0A8S2D4R8</accession>
<dbReference type="InterPro" id="IPR059240">
    <property type="entry name" value="cc_ERCC-6_N"/>
</dbReference>
<feature type="region of interest" description="Disordered" evidence="12">
    <location>
        <begin position="1081"/>
        <end position="1125"/>
    </location>
</feature>
<feature type="compositionally biased region" description="Polar residues" evidence="12">
    <location>
        <begin position="1081"/>
        <end position="1100"/>
    </location>
</feature>
<dbReference type="FunFam" id="3.40.50.10810:FF:000042">
    <property type="entry name" value="SNF2 family helicase-like protein"/>
    <property type="match status" value="1"/>
</dbReference>
<evidence type="ECO:0000256" key="12">
    <source>
        <dbReference type="SAM" id="MobiDB-lite"/>
    </source>
</evidence>
<proteinExistence type="inferred from homology"/>
<dbReference type="PROSITE" id="PS51192">
    <property type="entry name" value="HELICASE_ATP_BIND_1"/>
    <property type="match status" value="1"/>
</dbReference>
<evidence type="ECO:0000256" key="11">
    <source>
        <dbReference type="SAM" id="Coils"/>
    </source>
</evidence>
<dbReference type="InterPro" id="IPR027417">
    <property type="entry name" value="P-loop_NTPase"/>
</dbReference>
<evidence type="ECO:0000256" key="3">
    <source>
        <dbReference type="ARBA" id="ARBA00022741"/>
    </source>
</evidence>
<dbReference type="CDD" id="cd22254">
    <property type="entry name" value="CSB_WHD"/>
    <property type="match status" value="1"/>
</dbReference>
<dbReference type="Gene3D" id="3.40.50.300">
    <property type="entry name" value="P-loop containing nucleotide triphosphate hydrolases"/>
    <property type="match status" value="1"/>
</dbReference>
<dbReference type="GO" id="GO:0005634">
    <property type="term" value="C:nucleus"/>
    <property type="evidence" value="ECO:0007669"/>
    <property type="project" value="TreeGrafter"/>
</dbReference>
<evidence type="ECO:0000313" key="17">
    <source>
        <dbReference type="Proteomes" id="UP000677228"/>
    </source>
</evidence>
<evidence type="ECO:0000259" key="13">
    <source>
        <dbReference type="PROSITE" id="PS51192"/>
    </source>
</evidence>
<dbReference type="InterPro" id="IPR049730">
    <property type="entry name" value="SNF2/RAD54-like_C"/>
</dbReference>
<keyword evidence="4" id="KW-0227">DNA damage</keyword>
<protein>
    <recommendedName>
        <fullName evidence="18">DNA excision repair protein ERCC-6</fullName>
    </recommendedName>
</protein>
<evidence type="ECO:0000313" key="15">
    <source>
        <dbReference type="EMBL" id="CAF0802053.1"/>
    </source>
</evidence>
<dbReference type="GO" id="GO:0008094">
    <property type="term" value="F:ATP-dependent activity, acting on DNA"/>
    <property type="evidence" value="ECO:0007669"/>
    <property type="project" value="TreeGrafter"/>
</dbReference>
<feature type="coiled-coil region" evidence="11">
    <location>
        <begin position="62"/>
        <end position="98"/>
    </location>
</feature>
<dbReference type="SMART" id="SM00490">
    <property type="entry name" value="HELICc"/>
    <property type="match status" value="1"/>
</dbReference>
<evidence type="ECO:0000256" key="6">
    <source>
        <dbReference type="ARBA" id="ARBA00022806"/>
    </source>
</evidence>
<dbReference type="Gene3D" id="3.40.50.10810">
    <property type="entry name" value="Tandem AAA-ATPase domain"/>
    <property type="match status" value="1"/>
</dbReference>
<keyword evidence="10" id="KW-0539">Nucleus</keyword>
<comment type="caution">
    <text evidence="15">The sequence shown here is derived from an EMBL/GenBank/DDBJ whole genome shotgun (WGS) entry which is preliminary data.</text>
</comment>
<evidence type="ECO:0000256" key="10">
    <source>
        <dbReference type="ARBA" id="ARBA00023242"/>
    </source>
</evidence>